<dbReference type="InterPro" id="IPR011042">
    <property type="entry name" value="6-blade_b-propeller_TolB-like"/>
</dbReference>
<dbReference type="InterPro" id="IPR050952">
    <property type="entry name" value="TRIM-NHL_E3_ligases"/>
</dbReference>
<evidence type="ECO:0000313" key="3">
    <source>
        <dbReference type="EMBL" id="CAH3134200.1"/>
    </source>
</evidence>
<evidence type="ECO:0000256" key="2">
    <source>
        <dbReference type="PROSITE-ProRule" id="PRU00504"/>
    </source>
</evidence>
<reference evidence="3 4" key="1">
    <citation type="submission" date="2022-05" db="EMBL/GenBank/DDBJ databases">
        <authorList>
            <consortium name="Genoscope - CEA"/>
            <person name="William W."/>
        </authorList>
    </citation>
    <scope>NUCLEOTIDE SEQUENCE [LARGE SCALE GENOMIC DNA]</scope>
</reference>
<dbReference type="PANTHER" id="PTHR24104">
    <property type="entry name" value="E3 UBIQUITIN-PROTEIN LIGASE NHLRC1-RELATED"/>
    <property type="match status" value="1"/>
</dbReference>
<accession>A0ABN8P6C6</accession>
<name>A0ABN8P6C6_9CNID</name>
<dbReference type="EMBL" id="CALNXK010000054">
    <property type="protein sequence ID" value="CAH3134200.1"/>
    <property type="molecule type" value="Genomic_DNA"/>
</dbReference>
<comment type="caution">
    <text evidence="3">The sequence shown here is derived from an EMBL/GenBank/DDBJ whole genome shotgun (WGS) entry which is preliminary data.</text>
</comment>
<feature type="repeat" description="NHL" evidence="2">
    <location>
        <begin position="305"/>
        <end position="346"/>
    </location>
</feature>
<dbReference type="SUPFAM" id="SSF101898">
    <property type="entry name" value="NHL repeat"/>
    <property type="match status" value="1"/>
</dbReference>
<gene>
    <name evidence="3" type="ORF">PLOB_00037251</name>
</gene>
<protein>
    <submittedName>
        <fullName evidence="3">Uncharacterized protein</fullName>
    </submittedName>
</protein>
<sequence length="598" mass="67325">MSSIETFLFKATIGWLVNKGRDVTAEKLKEGDVTDKKVRDLIVREVKDIKSKLDGLSRKDLLVAVDSFETGVRFFFQALDVKPTGGASTATEKTSVAIKEENVDLTDVVKVVSFASEMEKIQKIDLDEATKIKFSQAEKRFKMAREEATKASNNEALEVFDRITAIQFRVMAAILESVVETARIAGVLSPETVKSALENALNECDQCLQKLHCLPAVQDCFKVGLEKGLLNLRRRFGKDERRRVISTVCQVNRAIYNATQAVGRDALIWPFVDTGEDKVDPLRDRRIPKVLRKVYMEHCCVKPWSLGQEGEEEHKLKRPCGIATNHRGQFLIADDGDKTVKVFDSNGKFDFRFNPQTDDADTELDILDVATAGEDERIYLLVRLKKPGAEEWEREVQVFNKTADLQHKFPVRRGNWNRLTVSSELSSGKQRGKILLLARDDVHVYEEPSGKLVCSFGRRVFERATDITATCDGRVMIVDSGDDSFYLFDVEGHQLGKFNIKYEGDVFFRIACHPTSDHVVLAGLERETGCLTLAIYTVNGEFVRRIQLDEEVDYVNGMTVTMEGHIAVALQDIKDEDTLQGKGQCHQGFVLLQNPTNA</sequence>
<organism evidence="3 4">
    <name type="scientific">Porites lobata</name>
    <dbReference type="NCBI Taxonomy" id="104759"/>
    <lineage>
        <taxon>Eukaryota</taxon>
        <taxon>Metazoa</taxon>
        <taxon>Cnidaria</taxon>
        <taxon>Anthozoa</taxon>
        <taxon>Hexacorallia</taxon>
        <taxon>Scleractinia</taxon>
        <taxon>Fungiina</taxon>
        <taxon>Poritidae</taxon>
        <taxon>Porites</taxon>
    </lineage>
</organism>
<evidence type="ECO:0000313" key="4">
    <source>
        <dbReference type="Proteomes" id="UP001159405"/>
    </source>
</evidence>
<dbReference type="PROSITE" id="PS51125">
    <property type="entry name" value="NHL"/>
    <property type="match status" value="1"/>
</dbReference>
<evidence type="ECO:0000256" key="1">
    <source>
        <dbReference type="ARBA" id="ARBA00022737"/>
    </source>
</evidence>
<dbReference type="Gene3D" id="2.120.10.30">
    <property type="entry name" value="TolB, C-terminal domain"/>
    <property type="match status" value="1"/>
</dbReference>
<keyword evidence="1" id="KW-0677">Repeat</keyword>
<dbReference type="Proteomes" id="UP001159405">
    <property type="component" value="Unassembled WGS sequence"/>
</dbReference>
<dbReference type="InterPro" id="IPR001258">
    <property type="entry name" value="NHL_repeat"/>
</dbReference>
<proteinExistence type="predicted"/>
<dbReference type="PANTHER" id="PTHR24104:SF48">
    <property type="entry name" value="PROTEIN WECH"/>
    <property type="match status" value="1"/>
</dbReference>
<keyword evidence="4" id="KW-1185">Reference proteome</keyword>